<dbReference type="EMBL" id="ML977166">
    <property type="protein sequence ID" value="KAF1984692.1"/>
    <property type="molecule type" value="Genomic_DNA"/>
</dbReference>
<evidence type="ECO:0000313" key="3">
    <source>
        <dbReference type="Proteomes" id="UP000800041"/>
    </source>
</evidence>
<organism evidence="2 3">
    <name type="scientific">Aulographum hederae CBS 113979</name>
    <dbReference type="NCBI Taxonomy" id="1176131"/>
    <lineage>
        <taxon>Eukaryota</taxon>
        <taxon>Fungi</taxon>
        <taxon>Dikarya</taxon>
        <taxon>Ascomycota</taxon>
        <taxon>Pezizomycotina</taxon>
        <taxon>Dothideomycetes</taxon>
        <taxon>Pleosporomycetidae</taxon>
        <taxon>Aulographales</taxon>
        <taxon>Aulographaceae</taxon>
    </lineage>
</organism>
<feature type="compositionally biased region" description="Acidic residues" evidence="1">
    <location>
        <begin position="150"/>
        <end position="160"/>
    </location>
</feature>
<dbReference type="OrthoDB" id="5397330at2759"/>
<name>A0A6G1GV52_9PEZI</name>
<evidence type="ECO:0000256" key="1">
    <source>
        <dbReference type="SAM" id="MobiDB-lite"/>
    </source>
</evidence>
<dbReference type="Proteomes" id="UP000800041">
    <property type="component" value="Unassembled WGS sequence"/>
</dbReference>
<feature type="region of interest" description="Disordered" evidence="1">
    <location>
        <begin position="1"/>
        <end position="26"/>
    </location>
</feature>
<dbReference type="AlphaFoldDB" id="A0A6G1GV52"/>
<feature type="region of interest" description="Disordered" evidence="1">
    <location>
        <begin position="47"/>
        <end position="83"/>
    </location>
</feature>
<feature type="compositionally biased region" description="Basic and acidic residues" evidence="1">
    <location>
        <begin position="114"/>
        <end position="125"/>
    </location>
</feature>
<feature type="compositionally biased region" description="Basic and acidic residues" evidence="1">
    <location>
        <begin position="139"/>
        <end position="149"/>
    </location>
</feature>
<gene>
    <name evidence="2" type="ORF">K402DRAFT_395391</name>
</gene>
<feature type="compositionally biased region" description="Polar residues" evidence="1">
    <location>
        <begin position="190"/>
        <end position="199"/>
    </location>
</feature>
<reference evidence="2" key="1">
    <citation type="journal article" date="2020" name="Stud. Mycol.">
        <title>101 Dothideomycetes genomes: a test case for predicting lifestyles and emergence of pathogens.</title>
        <authorList>
            <person name="Haridas S."/>
            <person name="Albert R."/>
            <person name="Binder M."/>
            <person name="Bloem J."/>
            <person name="Labutti K."/>
            <person name="Salamov A."/>
            <person name="Andreopoulos B."/>
            <person name="Baker S."/>
            <person name="Barry K."/>
            <person name="Bills G."/>
            <person name="Bluhm B."/>
            <person name="Cannon C."/>
            <person name="Castanera R."/>
            <person name="Culley D."/>
            <person name="Daum C."/>
            <person name="Ezra D."/>
            <person name="Gonzalez J."/>
            <person name="Henrissat B."/>
            <person name="Kuo A."/>
            <person name="Liang C."/>
            <person name="Lipzen A."/>
            <person name="Lutzoni F."/>
            <person name="Magnuson J."/>
            <person name="Mondo S."/>
            <person name="Nolan M."/>
            <person name="Ohm R."/>
            <person name="Pangilinan J."/>
            <person name="Park H.-J."/>
            <person name="Ramirez L."/>
            <person name="Alfaro M."/>
            <person name="Sun H."/>
            <person name="Tritt A."/>
            <person name="Yoshinaga Y."/>
            <person name="Zwiers L.-H."/>
            <person name="Turgeon B."/>
            <person name="Goodwin S."/>
            <person name="Spatafora J."/>
            <person name="Crous P."/>
            <person name="Grigoriev I."/>
        </authorList>
    </citation>
    <scope>NUCLEOTIDE SEQUENCE</scope>
    <source>
        <strain evidence="2">CBS 113979</strain>
    </source>
</reference>
<feature type="compositionally biased region" description="Basic and acidic residues" evidence="1">
    <location>
        <begin position="176"/>
        <end position="189"/>
    </location>
</feature>
<sequence length="237" mass="26258">MPTLRNPFKKTADTTAPPSVVVGADPAAAPKPIDIVKEPTEYKLSEIDDSGCYLPPSPTEKKSFWGSRSSTSSSSGYRNALSENSECFSISRESFDSYRRSFDISARSPIPDFENQRPRQSLDAHSRRHLQAPRPRASLQERRIDRPDGTAEDGFEEVGLNDDVKPKKKGLFGFGHVEEAKGAENKDGSRPTSSHQHFQFLQRKRGASGRGEELRSMPRGDMHQANAMHAPEVSAES</sequence>
<feature type="compositionally biased region" description="Basic and acidic residues" evidence="1">
    <location>
        <begin position="210"/>
        <end position="222"/>
    </location>
</feature>
<feature type="region of interest" description="Disordered" evidence="1">
    <location>
        <begin position="106"/>
        <end position="237"/>
    </location>
</feature>
<proteinExistence type="predicted"/>
<feature type="compositionally biased region" description="Low complexity" evidence="1">
    <location>
        <begin position="64"/>
        <end position="75"/>
    </location>
</feature>
<accession>A0A6G1GV52</accession>
<keyword evidence="3" id="KW-1185">Reference proteome</keyword>
<evidence type="ECO:0000313" key="2">
    <source>
        <dbReference type="EMBL" id="KAF1984692.1"/>
    </source>
</evidence>
<protein>
    <submittedName>
        <fullName evidence="2">Uncharacterized protein</fullName>
    </submittedName>
</protein>